<dbReference type="GO" id="GO:0004386">
    <property type="term" value="F:helicase activity"/>
    <property type="evidence" value="ECO:0007669"/>
    <property type="project" value="UniProtKB-KW"/>
</dbReference>
<dbReference type="EMBL" id="JAKIKS010000033">
    <property type="protein sequence ID" value="MCL1124879.1"/>
    <property type="molecule type" value="Genomic_DNA"/>
</dbReference>
<comment type="similarity">
    <text evidence="4">Belongs to the helicase family. DinG subfamily.</text>
</comment>
<sequence>MIEFIALTRQLAQRSAAVFSDTGVLAQHVQGYRIRQAQFDMTQAVSDALSHTEPLVVEAGTGVGKTFAYLVPALLSGQQVIISTGTKTLQEQLAYQDIPALLAMLKLTPKVALLKGRSNYLCQLRLSKQLGNPQFIVPEQLDDLLRIHQWAGKTLDGDFGGLTSVSESAKALDLVRSQKEDCSGQDCHYFDACFTRKARLRTLDAKIIVVNHHLFFADKLLQESTLKTLLPDADVVIFDEAHQLPDIALGYLGQQQSMAYLVRLLNQISHIQRSELGDSAQIARLAMAGFEALSIWQQEIRKLGVTDGRLLLSEKSLAQYSWELLTSIKHLRELLAKHGSRSYALDEQADKLTDFYQDLSAFFECHNTQLLYRIDFSQPDLRLTMAPMNIARECQKIFNAQTRWIFTSATLQMNQTLTLFCQSLGLMKAKQLLLGSPFNYQRQALFCVPRHLANVNNETAAVRQMRDICIQATNAAKGRTFVLFTSHRMLEKVAQALYGCVDYPMLVQGQDSKQGLLKKFRQLGHAVLLGTGAFWEGVDVKGKRLSCVIIERLPFVSPEDKVFRTRVESMSHQALDPFTSIALPQAIITLNQGVGRLIRDEKDHGVLILCDNRIVNRDYGRAFLHSLPPMSRTRDLNKALDFLSAIK</sequence>
<accession>A0ABT0LAZ1</accession>
<dbReference type="Proteomes" id="UP001203423">
    <property type="component" value="Unassembled WGS sequence"/>
</dbReference>
<dbReference type="InterPro" id="IPR014013">
    <property type="entry name" value="Helic_SF1/SF2_ATP-bd_DinG/Rad3"/>
</dbReference>
<organism evidence="6 7">
    <name type="scientific">Shewanella surugensis</name>
    <dbReference type="NCBI Taxonomy" id="212020"/>
    <lineage>
        <taxon>Bacteria</taxon>
        <taxon>Pseudomonadati</taxon>
        <taxon>Pseudomonadota</taxon>
        <taxon>Gammaproteobacteria</taxon>
        <taxon>Alteromonadales</taxon>
        <taxon>Shewanellaceae</taxon>
        <taxon>Shewanella</taxon>
    </lineage>
</organism>
<keyword evidence="2" id="KW-0378">Hydrolase</keyword>
<dbReference type="Gene3D" id="3.40.50.300">
    <property type="entry name" value="P-loop containing nucleotide triphosphate hydrolases"/>
    <property type="match status" value="2"/>
</dbReference>
<name>A0ABT0LAZ1_9GAMM</name>
<dbReference type="InterPro" id="IPR045028">
    <property type="entry name" value="DinG/Rad3-like"/>
</dbReference>
<dbReference type="Pfam" id="PF13307">
    <property type="entry name" value="Helicase_C_2"/>
    <property type="match status" value="1"/>
</dbReference>
<keyword evidence="7" id="KW-1185">Reference proteome</keyword>
<feature type="domain" description="Helicase ATP-binding" evidence="5">
    <location>
        <begin position="24"/>
        <end position="286"/>
    </location>
</feature>
<dbReference type="InterPro" id="IPR006555">
    <property type="entry name" value="ATP-dep_Helicase_C"/>
</dbReference>
<protein>
    <submittedName>
        <fullName evidence="6">ATP-dependent DNA helicase</fullName>
    </submittedName>
</protein>
<reference evidence="6 7" key="1">
    <citation type="submission" date="2022-01" db="EMBL/GenBank/DDBJ databases">
        <title>Whole genome-based taxonomy of the Shewanellaceae.</title>
        <authorList>
            <person name="Martin-Rodriguez A.J."/>
        </authorList>
    </citation>
    <scope>NUCLEOTIDE SEQUENCE [LARGE SCALE GENOMIC DNA]</scope>
    <source>
        <strain evidence="6 7">DSM 17177</strain>
    </source>
</reference>
<keyword evidence="6" id="KW-0347">Helicase</keyword>
<dbReference type="InterPro" id="IPR027417">
    <property type="entry name" value="P-loop_NTPase"/>
</dbReference>
<keyword evidence="1" id="KW-0547">Nucleotide-binding</keyword>
<evidence type="ECO:0000313" key="7">
    <source>
        <dbReference type="Proteomes" id="UP001203423"/>
    </source>
</evidence>
<evidence type="ECO:0000256" key="4">
    <source>
        <dbReference type="ARBA" id="ARBA00038058"/>
    </source>
</evidence>
<evidence type="ECO:0000313" key="6">
    <source>
        <dbReference type="EMBL" id="MCL1124879.1"/>
    </source>
</evidence>
<dbReference type="InterPro" id="IPR011545">
    <property type="entry name" value="DEAD/DEAH_box_helicase_dom"/>
</dbReference>
<dbReference type="RefSeq" id="WP_248940156.1">
    <property type="nucleotide sequence ID" value="NZ_JAKIKS010000033.1"/>
</dbReference>
<gene>
    <name evidence="6" type="ORF">L2764_10430</name>
</gene>
<keyword evidence="3" id="KW-0067">ATP-binding</keyword>
<dbReference type="PROSITE" id="PS51193">
    <property type="entry name" value="HELICASE_ATP_BIND_2"/>
    <property type="match status" value="1"/>
</dbReference>
<dbReference type="PANTHER" id="PTHR11472">
    <property type="entry name" value="DNA REPAIR DEAD HELICASE RAD3/XP-D SUBFAMILY MEMBER"/>
    <property type="match status" value="1"/>
</dbReference>
<proteinExistence type="inferred from homology"/>
<evidence type="ECO:0000256" key="1">
    <source>
        <dbReference type="ARBA" id="ARBA00022741"/>
    </source>
</evidence>
<dbReference type="SMART" id="SM00491">
    <property type="entry name" value="HELICc2"/>
    <property type="match status" value="1"/>
</dbReference>
<evidence type="ECO:0000256" key="2">
    <source>
        <dbReference type="ARBA" id="ARBA00022801"/>
    </source>
</evidence>
<evidence type="ECO:0000256" key="3">
    <source>
        <dbReference type="ARBA" id="ARBA00022840"/>
    </source>
</evidence>
<dbReference type="PANTHER" id="PTHR11472:SF34">
    <property type="entry name" value="REGULATOR OF TELOMERE ELONGATION HELICASE 1"/>
    <property type="match status" value="1"/>
</dbReference>
<dbReference type="SUPFAM" id="SSF52540">
    <property type="entry name" value="P-loop containing nucleoside triphosphate hydrolases"/>
    <property type="match status" value="1"/>
</dbReference>
<evidence type="ECO:0000259" key="5">
    <source>
        <dbReference type="PROSITE" id="PS51193"/>
    </source>
</evidence>
<comment type="caution">
    <text evidence="6">The sequence shown here is derived from an EMBL/GenBank/DDBJ whole genome shotgun (WGS) entry which is preliminary data.</text>
</comment>
<dbReference type="Pfam" id="PF00270">
    <property type="entry name" value="DEAD"/>
    <property type="match status" value="1"/>
</dbReference>